<evidence type="ECO:0000313" key="2">
    <source>
        <dbReference type="EMBL" id="UGS37177.1"/>
    </source>
</evidence>
<dbReference type="RefSeq" id="WP_259311236.1">
    <property type="nucleotide sequence ID" value="NZ_CP087164.1"/>
</dbReference>
<feature type="region of interest" description="Disordered" evidence="1">
    <location>
        <begin position="42"/>
        <end position="82"/>
    </location>
</feature>
<proteinExistence type="predicted"/>
<accession>A0A9E6Y040</accession>
<keyword evidence="3" id="KW-1185">Reference proteome</keyword>
<dbReference type="KEGG" id="sbae:DSM104329_03592"/>
<evidence type="ECO:0000256" key="1">
    <source>
        <dbReference type="SAM" id="MobiDB-lite"/>
    </source>
</evidence>
<evidence type="ECO:0000313" key="3">
    <source>
        <dbReference type="Proteomes" id="UP001162834"/>
    </source>
</evidence>
<feature type="compositionally biased region" description="Basic and acidic residues" evidence="1">
    <location>
        <begin position="63"/>
        <end position="74"/>
    </location>
</feature>
<protein>
    <submittedName>
        <fullName evidence="2">Uncharacterized protein</fullName>
    </submittedName>
</protein>
<reference evidence="2" key="1">
    <citation type="journal article" date="2022" name="Int. J. Syst. Evol. Microbiol.">
        <title>Pseudomonas aegrilactucae sp. nov. and Pseudomonas morbosilactucae sp. nov., pathogens causing bacterial rot of lettuce in Japan.</title>
        <authorList>
            <person name="Sawada H."/>
            <person name="Fujikawa T."/>
            <person name="Satou M."/>
        </authorList>
    </citation>
    <scope>NUCLEOTIDE SEQUENCE</scope>
    <source>
        <strain evidence="2">0166_1</strain>
    </source>
</reference>
<gene>
    <name evidence="2" type="ORF">DSM104329_03592</name>
</gene>
<organism evidence="2 3">
    <name type="scientific">Capillimicrobium parvum</name>
    <dbReference type="NCBI Taxonomy" id="2884022"/>
    <lineage>
        <taxon>Bacteria</taxon>
        <taxon>Bacillati</taxon>
        <taxon>Actinomycetota</taxon>
        <taxon>Thermoleophilia</taxon>
        <taxon>Solirubrobacterales</taxon>
        <taxon>Capillimicrobiaceae</taxon>
        <taxon>Capillimicrobium</taxon>
    </lineage>
</organism>
<dbReference type="Proteomes" id="UP001162834">
    <property type="component" value="Chromosome"/>
</dbReference>
<dbReference type="AlphaFoldDB" id="A0A9E6Y040"/>
<dbReference type="EMBL" id="CP087164">
    <property type="protein sequence ID" value="UGS37177.1"/>
    <property type="molecule type" value="Genomic_DNA"/>
</dbReference>
<sequence>MPTWPENPDEPIDPAIAPLIEAGEGEAEGFDVAEADLIRHAEHSDQHGTDPIWRDAAGFPPEEIPRLDDDRYGVADDEDPET</sequence>
<name>A0A9E6Y040_9ACTN</name>